<organism evidence="1">
    <name type="scientific">Magallana gigas</name>
    <name type="common">Pacific oyster</name>
    <name type="synonym">Crassostrea gigas</name>
    <dbReference type="NCBI Taxonomy" id="29159"/>
    <lineage>
        <taxon>Eukaryota</taxon>
        <taxon>Metazoa</taxon>
        <taxon>Spiralia</taxon>
        <taxon>Lophotrochozoa</taxon>
        <taxon>Mollusca</taxon>
        <taxon>Bivalvia</taxon>
        <taxon>Autobranchia</taxon>
        <taxon>Pteriomorphia</taxon>
        <taxon>Ostreida</taxon>
        <taxon>Ostreoidea</taxon>
        <taxon>Ostreidae</taxon>
        <taxon>Magallana</taxon>
    </lineage>
</organism>
<sequence length="100" mass="10983">MTSVPYHCVVILLFSLFVIAETLPLNPKTEKLKSKQSQIDSSSTKIGSKSLVAMTSQSETRSDPSDSVTIFCPTQKCIEQIKLFIASHPNEGLVLLGGRW</sequence>
<gene>
    <name evidence="1" type="ORF">CGI_10005053</name>
</gene>
<evidence type="ECO:0000313" key="1">
    <source>
        <dbReference type="EMBL" id="EKC20917.1"/>
    </source>
</evidence>
<reference evidence="1" key="1">
    <citation type="journal article" date="2012" name="Nature">
        <title>The oyster genome reveals stress adaptation and complexity of shell formation.</title>
        <authorList>
            <person name="Zhang G."/>
            <person name="Fang X."/>
            <person name="Guo X."/>
            <person name="Li L."/>
            <person name="Luo R."/>
            <person name="Xu F."/>
            <person name="Yang P."/>
            <person name="Zhang L."/>
            <person name="Wang X."/>
            <person name="Qi H."/>
            <person name="Xiong Z."/>
            <person name="Que H."/>
            <person name="Xie Y."/>
            <person name="Holland P.W."/>
            <person name="Paps J."/>
            <person name="Zhu Y."/>
            <person name="Wu F."/>
            <person name="Chen Y."/>
            <person name="Wang J."/>
            <person name="Peng C."/>
            <person name="Meng J."/>
            <person name="Yang L."/>
            <person name="Liu J."/>
            <person name="Wen B."/>
            <person name="Zhang N."/>
            <person name="Huang Z."/>
            <person name="Zhu Q."/>
            <person name="Feng Y."/>
            <person name="Mount A."/>
            <person name="Hedgecock D."/>
            <person name="Xu Z."/>
            <person name="Liu Y."/>
            <person name="Domazet-Loso T."/>
            <person name="Du Y."/>
            <person name="Sun X."/>
            <person name="Zhang S."/>
            <person name="Liu B."/>
            <person name="Cheng P."/>
            <person name="Jiang X."/>
            <person name="Li J."/>
            <person name="Fan D."/>
            <person name="Wang W."/>
            <person name="Fu W."/>
            <person name="Wang T."/>
            <person name="Wang B."/>
            <person name="Zhang J."/>
            <person name="Peng Z."/>
            <person name="Li Y."/>
            <person name="Li N."/>
            <person name="Wang J."/>
            <person name="Chen M."/>
            <person name="He Y."/>
            <person name="Tan F."/>
            <person name="Song X."/>
            <person name="Zheng Q."/>
            <person name="Huang R."/>
            <person name="Yang H."/>
            <person name="Du X."/>
            <person name="Chen L."/>
            <person name="Yang M."/>
            <person name="Gaffney P.M."/>
            <person name="Wang S."/>
            <person name="Luo L."/>
            <person name="She Z."/>
            <person name="Ming Y."/>
            <person name="Huang W."/>
            <person name="Zhang S."/>
            <person name="Huang B."/>
            <person name="Zhang Y."/>
            <person name="Qu T."/>
            <person name="Ni P."/>
            <person name="Miao G."/>
            <person name="Wang J."/>
            <person name="Wang Q."/>
            <person name="Steinberg C.E."/>
            <person name="Wang H."/>
            <person name="Li N."/>
            <person name="Qian L."/>
            <person name="Zhang G."/>
            <person name="Li Y."/>
            <person name="Yang H."/>
            <person name="Liu X."/>
            <person name="Wang J."/>
            <person name="Yin Y."/>
            <person name="Wang J."/>
        </authorList>
    </citation>
    <scope>NUCLEOTIDE SEQUENCE [LARGE SCALE GENOMIC DNA]</scope>
    <source>
        <strain evidence="1">05x7-T-G4-1.051#20</strain>
    </source>
</reference>
<name>K1PAT9_MAGGI</name>
<dbReference type="AlphaFoldDB" id="K1PAT9"/>
<dbReference type="InParanoid" id="K1PAT9"/>
<accession>K1PAT9</accession>
<protein>
    <submittedName>
        <fullName evidence="1">Uncharacterized protein</fullName>
    </submittedName>
</protein>
<proteinExistence type="predicted"/>
<dbReference type="EMBL" id="JH817429">
    <property type="protein sequence ID" value="EKC20917.1"/>
    <property type="molecule type" value="Genomic_DNA"/>
</dbReference>
<dbReference type="HOGENOM" id="CLU_2308739_0_0_1"/>